<organism evidence="1 2">
    <name type="scientific">Rhizophagus clarus</name>
    <dbReference type="NCBI Taxonomy" id="94130"/>
    <lineage>
        <taxon>Eukaryota</taxon>
        <taxon>Fungi</taxon>
        <taxon>Fungi incertae sedis</taxon>
        <taxon>Mucoromycota</taxon>
        <taxon>Glomeromycotina</taxon>
        <taxon>Glomeromycetes</taxon>
        <taxon>Glomerales</taxon>
        <taxon>Glomeraceae</taxon>
        <taxon>Rhizophagus</taxon>
    </lineage>
</organism>
<keyword evidence="2" id="KW-1185">Reference proteome</keyword>
<evidence type="ECO:0000313" key="2">
    <source>
        <dbReference type="Proteomes" id="UP000247702"/>
    </source>
</evidence>
<sequence length="77" mass="9055">MNTGVTSQNLKLRLPDKNHKPELWNYVSRRIIQSGLGCRMNNITWTLEFGCQTKITNLDFGIIFWMNNMTQIRLPNK</sequence>
<name>A0A2Z6QVD4_9GLOM</name>
<reference evidence="1 2" key="1">
    <citation type="submission" date="2017-11" db="EMBL/GenBank/DDBJ databases">
        <title>The genome of Rhizophagus clarus HR1 reveals common genetic basis of auxotrophy among arbuscular mycorrhizal fungi.</title>
        <authorList>
            <person name="Kobayashi Y."/>
        </authorList>
    </citation>
    <scope>NUCLEOTIDE SEQUENCE [LARGE SCALE GENOMIC DNA]</scope>
    <source>
        <strain evidence="1 2">HR1</strain>
    </source>
</reference>
<protein>
    <submittedName>
        <fullName evidence="1">Uncharacterized protein</fullName>
    </submittedName>
</protein>
<dbReference type="Proteomes" id="UP000247702">
    <property type="component" value="Unassembled WGS sequence"/>
</dbReference>
<gene>
    <name evidence="1" type="ORF">RclHR1_21960002</name>
</gene>
<evidence type="ECO:0000313" key="1">
    <source>
        <dbReference type="EMBL" id="GBB93555.1"/>
    </source>
</evidence>
<dbReference type="AlphaFoldDB" id="A0A2Z6QVD4"/>
<proteinExistence type="predicted"/>
<dbReference type="EMBL" id="BEXD01001331">
    <property type="protein sequence ID" value="GBB93555.1"/>
    <property type="molecule type" value="Genomic_DNA"/>
</dbReference>
<accession>A0A2Z6QVD4</accession>
<comment type="caution">
    <text evidence="1">The sequence shown here is derived from an EMBL/GenBank/DDBJ whole genome shotgun (WGS) entry which is preliminary data.</text>
</comment>